<feature type="non-terminal residue" evidence="2">
    <location>
        <position position="1"/>
    </location>
</feature>
<evidence type="ECO:0000256" key="1">
    <source>
        <dbReference type="ARBA" id="ARBA00006484"/>
    </source>
</evidence>
<dbReference type="PRINTS" id="PR00081">
    <property type="entry name" value="GDHRDH"/>
</dbReference>
<dbReference type="CDD" id="cd05233">
    <property type="entry name" value="SDR_c"/>
    <property type="match status" value="1"/>
</dbReference>
<comment type="similarity">
    <text evidence="1">Belongs to the short-chain dehydrogenases/reductases (SDR) family.</text>
</comment>
<accession>A0A382SNU2</accession>
<reference evidence="2" key="1">
    <citation type="submission" date="2018-05" db="EMBL/GenBank/DDBJ databases">
        <authorList>
            <person name="Lanie J.A."/>
            <person name="Ng W.-L."/>
            <person name="Kazmierczak K.M."/>
            <person name="Andrzejewski T.M."/>
            <person name="Davidsen T.M."/>
            <person name="Wayne K.J."/>
            <person name="Tettelin H."/>
            <person name="Glass J.I."/>
            <person name="Rusch D."/>
            <person name="Podicherti R."/>
            <person name="Tsui H.-C.T."/>
            <person name="Winkler M.E."/>
        </authorList>
    </citation>
    <scope>NUCLEOTIDE SEQUENCE</scope>
</reference>
<organism evidence="2">
    <name type="scientific">marine metagenome</name>
    <dbReference type="NCBI Taxonomy" id="408172"/>
    <lineage>
        <taxon>unclassified sequences</taxon>
        <taxon>metagenomes</taxon>
        <taxon>ecological metagenomes</taxon>
    </lineage>
</organism>
<dbReference type="EMBL" id="UINC01130034">
    <property type="protein sequence ID" value="SVD10838.1"/>
    <property type="molecule type" value="Genomic_DNA"/>
</dbReference>
<dbReference type="PANTHER" id="PTHR42879">
    <property type="entry name" value="3-OXOACYL-(ACYL-CARRIER-PROTEIN) REDUCTASE"/>
    <property type="match status" value="1"/>
</dbReference>
<dbReference type="InterPro" id="IPR002347">
    <property type="entry name" value="SDR_fam"/>
</dbReference>
<evidence type="ECO:0000313" key="2">
    <source>
        <dbReference type="EMBL" id="SVD10838.1"/>
    </source>
</evidence>
<dbReference type="Gene3D" id="3.40.50.720">
    <property type="entry name" value="NAD(P)-binding Rossmann-like Domain"/>
    <property type="match status" value="1"/>
</dbReference>
<dbReference type="FunFam" id="3.40.50.720:FF:000084">
    <property type="entry name" value="Short-chain dehydrogenase reductase"/>
    <property type="match status" value="1"/>
</dbReference>
<evidence type="ECO:0008006" key="3">
    <source>
        <dbReference type="Google" id="ProtNLM"/>
    </source>
</evidence>
<name>A0A382SNU2_9ZZZZ</name>
<dbReference type="InterPro" id="IPR050259">
    <property type="entry name" value="SDR"/>
</dbReference>
<dbReference type="PRINTS" id="PR00080">
    <property type="entry name" value="SDRFAMILY"/>
</dbReference>
<dbReference type="AlphaFoldDB" id="A0A382SNU2"/>
<protein>
    <recommendedName>
        <fullName evidence="3">SDR family oxidoreductase</fullName>
    </recommendedName>
</protein>
<sequence>DDAGRRTAEELGPAASYVHCDISVLDEVHEMLEAATALNGHLDILVNNAAYNPSNPAERTTVDKYPDEVFVKMMDVDINGTYYCSKYAAQQMIRQQSGRIINIASVAGKVPLRNQIGHVVGKAAVISLTEAMALELGEHGIGVNAIAPGSTVTDATRGIFYNEDGSFNEQGEKLVSFVPNRRPGQIEDIAHAALFLASQMASYINGHTLVVDGGWTCGFMRDF</sequence>
<gene>
    <name evidence="2" type="ORF">METZ01_LOCUS363692</name>
</gene>
<dbReference type="PANTHER" id="PTHR42879:SF2">
    <property type="entry name" value="3-OXOACYL-[ACYL-CARRIER-PROTEIN] REDUCTASE FABG"/>
    <property type="match status" value="1"/>
</dbReference>
<dbReference type="InterPro" id="IPR036291">
    <property type="entry name" value="NAD(P)-bd_dom_sf"/>
</dbReference>
<proteinExistence type="inferred from homology"/>
<dbReference type="SUPFAM" id="SSF51735">
    <property type="entry name" value="NAD(P)-binding Rossmann-fold domains"/>
    <property type="match status" value="1"/>
</dbReference>
<dbReference type="Pfam" id="PF13561">
    <property type="entry name" value="adh_short_C2"/>
    <property type="match status" value="1"/>
</dbReference>